<dbReference type="InterPro" id="IPR018866">
    <property type="entry name" value="Znf-4CXXC_R1"/>
</dbReference>
<accession>A0A5C3KV80</accession>
<evidence type="ECO:0000256" key="5">
    <source>
        <dbReference type="SAM" id="MobiDB-lite"/>
    </source>
</evidence>
<evidence type="ECO:0000256" key="2">
    <source>
        <dbReference type="ARBA" id="ARBA00023015"/>
    </source>
</evidence>
<feature type="region of interest" description="Disordered" evidence="5">
    <location>
        <begin position="2102"/>
        <end position="2144"/>
    </location>
</feature>
<feature type="region of interest" description="Disordered" evidence="5">
    <location>
        <begin position="1773"/>
        <end position="1792"/>
    </location>
</feature>
<reference evidence="7 8" key="1">
    <citation type="journal article" date="2019" name="Nat. Ecol. Evol.">
        <title>Megaphylogeny resolves global patterns of mushroom evolution.</title>
        <authorList>
            <person name="Varga T."/>
            <person name="Krizsan K."/>
            <person name="Foldi C."/>
            <person name="Dima B."/>
            <person name="Sanchez-Garcia M."/>
            <person name="Sanchez-Ramirez S."/>
            <person name="Szollosi G.J."/>
            <person name="Szarkandi J.G."/>
            <person name="Papp V."/>
            <person name="Albert L."/>
            <person name="Andreopoulos W."/>
            <person name="Angelini C."/>
            <person name="Antonin V."/>
            <person name="Barry K.W."/>
            <person name="Bougher N.L."/>
            <person name="Buchanan P."/>
            <person name="Buyck B."/>
            <person name="Bense V."/>
            <person name="Catcheside P."/>
            <person name="Chovatia M."/>
            <person name="Cooper J."/>
            <person name="Damon W."/>
            <person name="Desjardin D."/>
            <person name="Finy P."/>
            <person name="Geml J."/>
            <person name="Haridas S."/>
            <person name="Hughes K."/>
            <person name="Justo A."/>
            <person name="Karasinski D."/>
            <person name="Kautmanova I."/>
            <person name="Kiss B."/>
            <person name="Kocsube S."/>
            <person name="Kotiranta H."/>
            <person name="LaButti K.M."/>
            <person name="Lechner B.E."/>
            <person name="Liimatainen K."/>
            <person name="Lipzen A."/>
            <person name="Lukacs Z."/>
            <person name="Mihaltcheva S."/>
            <person name="Morgado L.N."/>
            <person name="Niskanen T."/>
            <person name="Noordeloos M.E."/>
            <person name="Ohm R.A."/>
            <person name="Ortiz-Santana B."/>
            <person name="Ovrebo C."/>
            <person name="Racz N."/>
            <person name="Riley R."/>
            <person name="Savchenko A."/>
            <person name="Shiryaev A."/>
            <person name="Soop K."/>
            <person name="Spirin V."/>
            <person name="Szebenyi C."/>
            <person name="Tomsovsky M."/>
            <person name="Tulloss R.E."/>
            <person name="Uehling J."/>
            <person name="Grigoriev I.V."/>
            <person name="Vagvolgyi C."/>
            <person name="Papp T."/>
            <person name="Martin F.M."/>
            <person name="Miettinen O."/>
            <person name="Hibbett D.S."/>
            <person name="Nagy L.G."/>
        </authorList>
    </citation>
    <scope>NUCLEOTIDE SEQUENCE [LARGE SCALE GENOMIC DNA]</scope>
    <source>
        <strain evidence="7 8">CBS 121175</strain>
    </source>
</reference>
<feature type="compositionally biased region" description="Basic and acidic residues" evidence="5">
    <location>
        <begin position="1062"/>
        <end position="1109"/>
    </location>
</feature>
<feature type="compositionally biased region" description="Basic and acidic residues" evidence="5">
    <location>
        <begin position="694"/>
        <end position="731"/>
    </location>
</feature>
<feature type="region of interest" description="Disordered" evidence="5">
    <location>
        <begin position="1720"/>
        <end position="1761"/>
    </location>
</feature>
<feature type="compositionally biased region" description="Low complexity" evidence="5">
    <location>
        <begin position="2181"/>
        <end position="2200"/>
    </location>
</feature>
<keyword evidence="4" id="KW-0539">Nucleus</keyword>
<feature type="compositionally biased region" description="Gly residues" evidence="5">
    <location>
        <begin position="28"/>
        <end position="39"/>
    </location>
</feature>
<evidence type="ECO:0000313" key="7">
    <source>
        <dbReference type="EMBL" id="TFK24569.1"/>
    </source>
</evidence>
<gene>
    <name evidence="7" type="ORF">FA15DRAFT_669434</name>
</gene>
<keyword evidence="3" id="KW-0804">Transcription</keyword>
<feature type="region of interest" description="Disordered" evidence="5">
    <location>
        <begin position="194"/>
        <end position="221"/>
    </location>
</feature>
<feature type="compositionally biased region" description="Acidic residues" evidence="5">
    <location>
        <begin position="1330"/>
        <end position="1348"/>
    </location>
</feature>
<feature type="domain" description="Zinc-finger" evidence="6">
    <location>
        <begin position="1885"/>
        <end position="1951"/>
    </location>
</feature>
<feature type="compositionally biased region" description="Polar residues" evidence="5">
    <location>
        <begin position="202"/>
        <end position="218"/>
    </location>
</feature>
<dbReference type="Proteomes" id="UP000307440">
    <property type="component" value="Unassembled WGS sequence"/>
</dbReference>
<dbReference type="STRING" id="230819.A0A5C3KV80"/>
<dbReference type="OrthoDB" id="298344at2759"/>
<feature type="compositionally biased region" description="Polar residues" evidence="5">
    <location>
        <begin position="1969"/>
        <end position="1984"/>
    </location>
</feature>
<feature type="region of interest" description="Disordered" evidence="5">
    <location>
        <begin position="861"/>
        <end position="896"/>
    </location>
</feature>
<protein>
    <recommendedName>
        <fullName evidence="6">Zinc-finger domain-containing protein</fullName>
    </recommendedName>
</protein>
<organism evidence="7 8">
    <name type="scientific">Coprinopsis marcescibilis</name>
    <name type="common">Agaric fungus</name>
    <name type="synonym">Psathyrella marcescibilis</name>
    <dbReference type="NCBI Taxonomy" id="230819"/>
    <lineage>
        <taxon>Eukaryota</taxon>
        <taxon>Fungi</taxon>
        <taxon>Dikarya</taxon>
        <taxon>Basidiomycota</taxon>
        <taxon>Agaricomycotina</taxon>
        <taxon>Agaricomycetes</taxon>
        <taxon>Agaricomycetidae</taxon>
        <taxon>Agaricales</taxon>
        <taxon>Agaricineae</taxon>
        <taxon>Psathyrellaceae</taxon>
        <taxon>Coprinopsis</taxon>
    </lineage>
</organism>
<comment type="subcellular location">
    <subcellularLocation>
        <location evidence="1">Nucleus</location>
    </subcellularLocation>
</comment>
<feature type="compositionally biased region" description="Low complexity" evidence="5">
    <location>
        <begin position="869"/>
        <end position="878"/>
    </location>
</feature>
<dbReference type="Pfam" id="PF10497">
    <property type="entry name" value="zf-4CXXC_R1"/>
    <property type="match status" value="1"/>
</dbReference>
<feature type="region of interest" description="Disordered" evidence="5">
    <location>
        <begin position="305"/>
        <end position="815"/>
    </location>
</feature>
<feature type="region of interest" description="Disordered" evidence="5">
    <location>
        <begin position="1966"/>
        <end position="1990"/>
    </location>
</feature>
<feature type="region of interest" description="Disordered" evidence="5">
    <location>
        <begin position="1328"/>
        <end position="1350"/>
    </location>
</feature>
<feature type="compositionally biased region" description="Low complexity" evidence="5">
    <location>
        <begin position="498"/>
        <end position="513"/>
    </location>
</feature>
<sequence length="2231" mass="240620">MQSYTLANWDGSLLKGEEADGEASSSGNGHGSAIAGGSGQQVVIGGGPVALPDARIASTSNMGVGGTDVEEKASHGSGGSLHPGAKLHEVEAKTVFDGSAVLSALEGGEGDFNFWDSSWPSAPSRGVDRDSVSGSTSVRVHIGSEGVVQGRAGVVAQKLSGVAAASVLTMKPAVPPHPQLGATSFQPAQVKVSRHAKEQGPRRTQTNAVNSHGSSGDSTVPGVEEITEGLGASRASLWLDSSTSTSRHRSVVQPQPQTSGAVPAALAVVPTMRHGASSTSAIATQATPSKALFDDLFGDEVDVTHASPVDKPRSANAVRQQEVSQMNKIASSSKSISTLTPGTAKATSSSKPTATNGTPVIPVTLPFPPPRIRTGLSTSSTESIPPHSAKPKPKSPQASTNVEKAAPRANSEGSKRSSVQPTWDLISVYSMDAEGEPESAYTSRSASVMFGMEGRESEVMGGDESRQDEEMPPNLQPELKPHSAARVQSEPQLPPHSQPQLRLQLQTQTQSPRDGPVTDEPLCSPGGSLFSGPSSPVSVSGQSVPPFSRTEAVDELTTYSSPPLSPGRDLFSPEVEVADNGMREKEKPQVTPGSQVQQKQKSQASQPRLTKARPTHIAAASQPGPSQQMFQPRVAQTMTSARPQTKHLQTLPQPRPRMAQEQRKAQLGEQMKVDMGLQRARELNAPKEPTQMKGDGKGPKDVRQRMEGARDKRGEGSKDLQRKKEKEKEKQQNQNQRQRQADCLAQDVTSKGSGQGAGRSQGSHSQMPANVRTMVRSFDPRGFSEKQPQQGRPDVHHRPATKPTATEPQARSKYVAPVPRKLISASAQVARGFVARPGISLPKRRDVNDSNGFAQSLSRAINSQHRPNSASVSFSSGSATLPSSSNFTPDPHRRTEATLLPPRKKRKIMEYVAVPRLENSVREGYVRASKVKCLAGLYRGGVVNGRVAGGATDRVAKRKVEGGYRREEGDDDEDEVVFVSRSVKVVEENQRSRVVQSAVGGPGTAVRVATGPVVVAGPSMAKNSTDRGGTRHTTLQDAFASAFQSNHGAGSDEDEELAVEIDGERRRRERKEKARREHEREQERERSERKERHDRMRMVEEERAKELKQQRQPSNALQPVASPRRVQLQVPPPSPHIPTITKSFKVGPPINGKRRVPRTDKVVQEQLQQPRPMQDLSQIQHNQPDTQSKAILKVPQVEASAPLKLSVSNIAMPAPAVVSIPVVHALEPSSSSFSEPAAPPPPSTSDEAVSDPIVAAVSVSEPGAPRLGQPPGPICWTQDEDTEAVTLIIHRLETPVSRWDAMFNTMFLREKPLKLATVMKEVWTEFEERVQDEEEDEEEEEKEEEEDFAPLGRKLNWDPIYLPDEESGYYMESPTPEPETPLDVAIPHEDGILFAKPTVPIPAINLKRSYSAISSSTSPSDVARATFVDLQEQLSIHKSVKKQRRQYERSRRGFQGSDSGSVVSVSQSYSASAEFDSVGEHGGSVFSGYAALPSPTRVPGPSLKALGKRKAVDVGEMDVNTQRTQHMSAESTPHAGLRITSATLNAFGQSNPAYGSSGQMALDVSASLPVHYQQRVAPYRNPLAGEVLFASTVSPGSYLEEQDGPFHSMTSLHNPTYNHANLADSISNNDLRTNTVATETSSWDMMDMDGMMSTTSFDPWAINDQDLQPYPFNTINPNVLGPDMVDNLPDFVEPEEEIGVTGDVTLYNRLQLKKGLGLFEENGAGNSANRSSTTSSSDSESDSSSSSSKPSTSSSNLPLPEWKLKRKAKSVSISRIEEEQQPKAPHSPGSLIFGPLVDSAALDHDSDGSWVGSDGSGSAKRKVKRVIRRPMRQIDNGFFDDSGTESGPLIKKSLLTPAIKPKWSGQTTGKIGPPQRRTKKGEPHVYCHPCRRKVQPTMECLECALVFCARCIDVRFPEITFGEFFSKESPCPRCTDTCRCDKCCHKRGETYVPMARRKSRVHVTLRADATSSPQRQPRKTNQANIPVPAEESHSTPIVMLPTGATYWAPVYGLDGTLVAGGFINRDGSEPSIIYAQTAETARFQKRMFIGAVQDCWRLASGVKIVDLAPVTVPQPPKHGKGKQNEKRKWYIGKKAPLYLRFVPKRTQDDSDEEADESADEEKREGDIDAMAGDGGAGCPVEDSAAGNVGDDGIFKALFASSPLSSLTDSDSDGGVDGKPRALSTTSSRSAASSSSTSSYSDVDVWNVIRQAMGACVPSAGPSEKPGEEPTT</sequence>
<feature type="compositionally biased region" description="Polar residues" evidence="5">
    <location>
        <begin position="879"/>
        <end position="888"/>
    </location>
</feature>
<feature type="region of interest" description="Disordered" evidence="5">
    <location>
        <begin position="17"/>
        <end position="39"/>
    </location>
</feature>
<feature type="compositionally biased region" description="Acidic residues" evidence="5">
    <location>
        <begin position="1051"/>
        <end position="1061"/>
    </location>
</feature>
<feature type="region of interest" description="Disordered" evidence="5">
    <location>
        <begin position="61"/>
        <end position="84"/>
    </location>
</feature>
<keyword evidence="2" id="KW-0805">Transcription regulation</keyword>
<evidence type="ECO:0000256" key="3">
    <source>
        <dbReference type="ARBA" id="ARBA00023163"/>
    </source>
</evidence>
<feature type="region of interest" description="Disordered" evidence="5">
    <location>
        <begin position="1229"/>
        <end position="1249"/>
    </location>
</feature>
<feature type="compositionally biased region" description="Polar residues" evidence="5">
    <location>
        <begin position="317"/>
        <end position="357"/>
    </location>
</feature>
<feature type="compositionally biased region" description="Low complexity" evidence="5">
    <location>
        <begin position="594"/>
        <end position="606"/>
    </location>
</feature>
<evidence type="ECO:0000259" key="6">
    <source>
        <dbReference type="Pfam" id="PF10497"/>
    </source>
</evidence>
<dbReference type="EMBL" id="ML210198">
    <property type="protein sequence ID" value="TFK24569.1"/>
    <property type="molecule type" value="Genomic_DNA"/>
</dbReference>
<evidence type="ECO:0000256" key="1">
    <source>
        <dbReference type="ARBA" id="ARBA00004123"/>
    </source>
</evidence>
<feature type="compositionally biased region" description="Basic and acidic residues" evidence="5">
    <location>
        <begin position="453"/>
        <end position="469"/>
    </location>
</feature>
<feature type="compositionally biased region" description="Polar residues" evidence="5">
    <location>
        <begin position="623"/>
        <end position="652"/>
    </location>
</feature>
<feature type="compositionally biased region" description="Acidic residues" evidence="5">
    <location>
        <begin position="2109"/>
        <end position="2119"/>
    </location>
</feature>
<keyword evidence="8" id="KW-1185">Reference proteome</keyword>
<feature type="region of interest" description="Disordered" evidence="5">
    <location>
        <begin position="2164"/>
        <end position="2202"/>
    </location>
</feature>
<feature type="region of interest" description="Disordered" evidence="5">
    <location>
        <begin position="240"/>
        <end position="259"/>
    </location>
</feature>
<feature type="region of interest" description="Disordered" evidence="5">
    <location>
        <begin position="1044"/>
        <end position="1159"/>
    </location>
</feature>
<feature type="compositionally biased region" description="Low complexity" evidence="5">
    <location>
        <begin position="524"/>
        <end position="548"/>
    </location>
</feature>
<feature type="region of interest" description="Disordered" evidence="5">
    <location>
        <begin position="1440"/>
        <end position="1462"/>
    </location>
</feature>
<feature type="compositionally biased region" description="Low complexity" evidence="5">
    <location>
        <begin position="1731"/>
        <end position="1755"/>
    </location>
</feature>
<evidence type="ECO:0000256" key="4">
    <source>
        <dbReference type="ARBA" id="ARBA00023242"/>
    </source>
</evidence>
<dbReference type="GO" id="GO:0005634">
    <property type="term" value="C:nucleus"/>
    <property type="evidence" value="ECO:0007669"/>
    <property type="project" value="UniProtKB-SubCell"/>
</dbReference>
<name>A0A5C3KV80_COPMA</name>
<evidence type="ECO:0000313" key="8">
    <source>
        <dbReference type="Proteomes" id="UP000307440"/>
    </source>
</evidence>
<proteinExistence type="predicted"/>